<proteinExistence type="predicted"/>
<dbReference type="RefSeq" id="WP_019462144.1">
    <property type="nucleotide sequence ID" value="NZ_AP031462.1"/>
</dbReference>
<gene>
    <name evidence="2" type="ORF">APZ41_013925</name>
    <name evidence="3" type="ORF">NCTC13291_02107</name>
</gene>
<evidence type="ECO:0000313" key="4">
    <source>
        <dbReference type="Proteomes" id="UP000054844"/>
    </source>
</evidence>
<organism evidence="2 4">
    <name type="scientific">Roseomonas mucosa</name>
    <dbReference type="NCBI Taxonomy" id="207340"/>
    <lineage>
        <taxon>Bacteria</taxon>
        <taxon>Pseudomonadati</taxon>
        <taxon>Pseudomonadota</taxon>
        <taxon>Alphaproteobacteria</taxon>
        <taxon>Acetobacterales</taxon>
        <taxon>Roseomonadaceae</taxon>
        <taxon>Roseomonas</taxon>
    </lineage>
</organism>
<dbReference type="AlphaFoldDB" id="A0A1S8D2X4"/>
<evidence type="ECO:0000259" key="1">
    <source>
        <dbReference type="Pfam" id="PF13619"/>
    </source>
</evidence>
<keyword evidence="4" id="KW-1185">Reference proteome</keyword>
<accession>A0A1S8D2X4</accession>
<reference evidence="3 5" key="2">
    <citation type="submission" date="2018-06" db="EMBL/GenBank/DDBJ databases">
        <authorList>
            <consortium name="Pathogen Informatics"/>
            <person name="Doyle S."/>
        </authorList>
    </citation>
    <scope>NUCLEOTIDE SEQUENCE [LARGE SCALE GENOMIC DNA]</scope>
    <source>
        <strain evidence="3 5">NCTC13291</strain>
    </source>
</reference>
<dbReference type="Proteomes" id="UP000054844">
    <property type="component" value="Unassembled WGS sequence"/>
</dbReference>
<evidence type="ECO:0000313" key="5">
    <source>
        <dbReference type="Proteomes" id="UP000254919"/>
    </source>
</evidence>
<dbReference type="InterPro" id="IPR025309">
    <property type="entry name" value="KTSC_dom"/>
</dbReference>
<dbReference type="Proteomes" id="UP000254919">
    <property type="component" value="Unassembled WGS sequence"/>
</dbReference>
<dbReference type="Pfam" id="PF13619">
    <property type="entry name" value="KTSC"/>
    <property type="match status" value="1"/>
</dbReference>
<dbReference type="GeneID" id="99633156"/>
<dbReference type="EMBL" id="LLWF02000049">
    <property type="protein sequence ID" value="ONH82581.1"/>
    <property type="molecule type" value="Genomic_DNA"/>
</dbReference>
<feature type="domain" description="KTSC" evidence="1">
    <location>
        <begin position="5"/>
        <end position="67"/>
    </location>
</feature>
<evidence type="ECO:0000313" key="2">
    <source>
        <dbReference type="EMBL" id="ONH82581.1"/>
    </source>
</evidence>
<sequence length="84" mass="9538">MPQLNSSAIERIEHDPGSSLLAVWFRQESGRQRGPYLFQGVPRMLYEEFARSPSPGSFYNRRIKDRFRIAAWTDDPAGASLPGP</sequence>
<dbReference type="OrthoDB" id="8450910at2"/>
<dbReference type="STRING" id="207340.APZ41_013925"/>
<name>A0A1S8D2X4_9PROT</name>
<protein>
    <recommendedName>
        <fullName evidence="1">KTSC domain-containing protein</fullName>
    </recommendedName>
</protein>
<dbReference type="EMBL" id="UGVN01000001">
    <property type="protein sequence ID" value="SUE40541.1"/>
    <property type="molecule type" value="Genomic_DNA"/>
</dbReference>
<reference evidence="2 4" key="1">
    <citation type="submission" date="2016-12" db="EMBL/GenBank/DDBJ databases">
        <title>Draft genome sequence of Roseomonas mucosa strain AU37, isolated from a peripheral intravenous catheter.</title>
        <authorList>
            <person name="Choudhury M.A."/>
            <person name="Sidjabat H.E."/>
            <person name="Wailan A.M."/>
            <person name="Zhang L."/>
            <person name="Marsh N.M."/>
            <person name="Rickard C.M."/>
            <person name="Davies M."/>
            <person name="Mcmillan D.J."/>
        </authorList>
    </citation>
    <scope>NUCLEOTIDE SEQUENCE [LARGE SCALE GENOMIC DNA]</scope>
    <source>
        <strain evidence="2 4">SAVE376</strain>
    </source>
</reference>
<evidence type="ECO:0000313" key="3">
    <source>
        <dbReference type="EMBL" id="SUE40541.1"/>
    </source>
</evidence>